<feature type="compositionally biased region" description="Gly residues" evidence="1">
    <location>
        <begin position="98"/>
        <end position="124"/>
    </location>
</feature>
<gene>
    <name evidence="2" type="ORF">BAY60_00925</name>
</gene>
<comment type="caution">
    <text evidence="2">The sequence shown here is derived from an EMBL/GenBank/DDBJ whole genome shotgun (WGS) entry which is preliminary data.</text>
</comment>
<feature type="region of interest" description="Disordered" evidence="1">
    <location>
        <begin position="39"/>
        <end position="130"/>
    </location>
</feature>
<keyword evidence="3" id="KW-1185">Reference proteome</keyword>
<dbReference type="EMBL" id="MASW01000001">
    <property type="protein sequence ID" value="PXY31021.1"/>
    <property type="molecule type" value="Genomic_DNA"/>
</dbReference>
<dbReference type="RefSeq" id="WP_112279048.1">
    <property type="nucleotide sequence ID" value="NZ_MASW01000001.1"/>
</dbReference>
<evidence type="ECO:0000313" key="2">
    <source>
        <dbReference type="EMBL" id="PXY31021.1"/>
    </source>
</evidence>
<feature type="compositionally biased region" description="Low complexity" evidence="1">
    <location>
        <begin position="76"/>
        <end position="97"/>
    </location>
</feature>
<protein>
    <submittedName>
        <fullName evidence="2">Uncharacterized protein</fullName>
    </submittedName>
</protein>
<feature type="compositionally biased region" description="Low complexity" evidence="1">
    <location>
        <begin position="46"/>
        <end position="56"/>
    </location>
</feature>
<accession>A0A2V4B7C1</accession>
<organism evidence="2 3">
    <name type="scientific">Prauserella muralis</name>
    <dbReference type="NCBI Taxonomy" id="588067"/>
    <lineage>
        <taxon>Bacteria</taxon>
        <taxon>Bacillati</taxon>
        <taxon>Actinomycetota</taxon>
        <taxon>Actinomycetes</taxon>
        <taxon>Pseudonocardiales</taxon>
        <taxon>Pseudonocardiaceae</taxon>
        <taxon>Prauserella</taxon>
    </lineage>
</organism>
<sequence>MSVFDGLSRPMRAAGLGLLAVAVIAAVIGGITLATGNGDGDQNASPTPTGTAQPTQGPGGTTEPSATSSPGSPTNGQPSSPGSPTRSPGGTGTPAPGQGDGTGDGNGNGDAGDGQAGDGDGDGANGQDQQASAKWVAVRVYNNSTIKGLASEAAEDFRSQGWNVVDVSNYSSGVIPTSTAYFRPGTAEETAARSLAGMFGLRAEPRFEGIADSSAGVIVIVTKDYQGVSKGK</sequence>
<evidence type="ECO:0000256" key="1">
    <source>
        <dbReference type="SAM" id="MobiDB-lite"/>
    </source>
</evidence>
<reference evidence="2 3" key="1">
    <citation type="submission" date="2016-07" db="EMBL/GenBank/DDBJ databases">
        <title>Draft genome sequence of Prauserella muralis DSM 45305, isolated from a mould-covered wall in an indoor environment.</title>
        <authorList>
            <person name="Ruckert C."/>
            <person name="Albersmeier A."/>
            <person name="Jiang C.-L."/>
            <person name="Jiang Y."/>
            <person name="Kalinowski J."/>
            <person name="Schneider O."/>
            <person name="Winkler A."/>
            <person name="Zotchev S.B."/>
        </authorList>
    </citation>
    <scope>NUCLEOTIDE SEQUENCE [LARGE SCALE GENOMIC DNA]</scope>
    <source>
        <strain evidence="2 3">DSM 45305</strain>
    </source>
</reference>
<dbReference type="Gene3D" id="3.30.70.2390">
    <property type="match status" value="1"/>
</dbReference>
<name>A0A2V4B7C1_9PSEU</name>
<dbReference type="InterPro" id="IPR027381">
    <property type="entry name" value="LytR/CpsA/Psr_C"/>
</dbReference>
<feature type="compositionally biased region" description="Polar residues" evidence="1">
    <location>
        <begin position="63"/>
        <end position="75"/>
    </location>
</feature>
<proteinExistence type="predicted"/>
<evidence type="ECO:0000313" key="3">
    <source>
        <dbReference type="Proteomes" id="UP000249915"/>
    </source>
</evidence>
<dbReference type="OrthoDB" id="4427486at2"/>
<dbReference type="Pfam" id="PF13399">
    <property type="entry name" value="LytR_C"/>
    <property type="match status" value="1"/>
</dbReference>
<dbReference type="Proteomes" id="UP000249915">
    <property type="component" value="Unassembled WGS sequence"/>
</dbReference>
<dbReference type="AlphaFoldDB" id="A0A2V4B7C1"/>